<feature type="transmembrane region" description="Helical" evidence="2">
    <location>
        <begin position="320"/>
        <end position="341"/>
    </location>
</feature>
<feature type="coiled-coil region" evidence="1">
    <location>
        <begin position="384"/>
        <end position="428"/>
    </location>
</feature>
<accession>A0A6J5N878</accession>
<evidence type="ECO:0000313" key="4">
    <source>
        <dbReference type="EMBL" id="CAB4153403.1"/>
    </source>
</evidence>
<organism evidence="4">
    <name type="scientific">uncultured Caudovirales phage</name>
    <dbReference type="NCBI Taxonomy" id="2100421"/>
    <lineage>
        <taxon>Viruses</taxon>
        <taxon>Duplodnaviria</taxon>
        <taxon>Heunggongvirae</taxon>
        <taxon>Uroviricota</taxon>
        <taxon>Caudoviricetes</taxon>
        <taxon>Peduoviridae</taxon>
        <taxon>Maltschvirus</taxon>
        <taxon>Maltschvirus maltsch</taxon>
    </lineage>
</organism>
<proteinExistence type="predicted"/>
<evidence type="ECO:0000256" key="1">
    <source>
        <dbReference type="SAM" id="Coils"/>
    </source>
</evidence>
<evidence type="ECO:0000259" key="3">
    <source>
        <dbReference type="Pfam" id="PF09718"/>
    </source>
</evidence>
<sequence length="820" mass="87419">MADLSYTVAIEATGAQATLSKLNKQVEGLNSTFGKLKTALAGIAFGSMIANANRFADAISDMSDATDIAISTIMGFNTALMKNGGDAQAATDSIGKFTQAIGDAVGGSASAQKAFADIGVSLQDIQTLSNEDLLKKTVNGLAGLESSAKRITTQVALFGKSSRSVNFGGVSTDMGPAAASAEKYAAAVRSGAAAQQSLEVNMKNMTTALLQVIKPLNDIVATLNISVGAFESLFKMVLYAGSAFLIFGKALPFVKTVMDALAVTVKAAGGLFALLMLQFTRMGSALTSVALGIGRAIGVVAGGTSAAFSFAAALAAILRFLLRFAGLVGIVMAVAEAVNFLSKQFFNFDIIDTVAKKFGELYDAAKKYFGLGDSGAGAGRGGTAETLKQQQEQAEKMRKEYEAAQEKAKEFQERQAKLAEEVAKTSREYKNVNIQQLQRLGLERELIGVSEDQKELIMAQEDLYDRQKNAIDALLEKRREWARGSEEQKASLGLIDQEIAKIKELSNAQAQQLPKYIQQLQVARILEQDRLRVFEEISKQMERQATLADQLRGANDKMVDVKFESSQRGKSPLDQQFAQIREDARKAALEAGRAFAAAFEDGGDGLSSEKAKELADGLAQIAERYKQIADAQIENAKAARTFEDGWTQAFNSYMDSATNAAKRAGDIFNAVTSNMESAIDRFVDTGKFSFSDFAESLIKDMIKIELKASAMNLMKMMGGAGGGGGGFFSAIGSLFGFAEGGNPPIGRASVVGENGPELIVPRTASTVIPNGGGGGQNITNNYYTVNAVDAKSVAQLFAENRKTLLGSVKMAEKEMPYKMR</sequence>
<protein>
    <submittedName>
        <fullName evidence="4">Bacteriophage lambda, GpH, tail tape measure, C-terminal</fullName>
    </submittedName>
</protein>
<keyword evidence="2" id="KW-0812">Transmembrane</keyword>
<feature type="transmembrane region" description="Helical" evidence="2">
    <location>
        <begin position="289"/>
        <end position="314"/>
    </location>
</feature>
<dbReference type="InterPro" id="IPR006431">
    <property type="entry name" value="Phage_tape_meas_C"/>
</dbReference>
<dbReference type="EMBL" id="LR796593">
    <property type="protein sequence ID" value="CAB4153403.1"/>
    <property type="molecule type" value="Genomic_DNA"/>
</dbReference>
<feature type="domain" description="Bacteriophage tail tape measure C-terminal" evidence="3">
    <location>
        <begin position="642"/>
        <end position="713"/>
    </location>
</feature>
<keyword evidence="2" id="KW-0472">Membrane</keyword>
<feature type="transmembrane region" description="Helical" evidence="2">
    <location>
        <begin position="260"/>
        <end position="277"/>
    </location>
</feature>
<keyword evidence="1" id="KW-0175">Coiled coil</keyword>
<feature type="transmembrane region" description="Helical" evidence="2">
    <location>
        <begin position="236"/>
        <end position="254"/>
    </location>
</feature>
<dbReference type="Pfam" id="PF09718">
    <property type="entry name" value="Tape_meas_lam_C"/>
    <property type="match status" value="1"/>
</dbReference>
<keyword evidence="2" id="KW-1133">Transmembrane helix</keyword>
<name>A0A6J5N878_9CAUD</name>
<evidence type="ECO:0000256" key="2">
    <source>
        <dbReference type="SAM" id="Phobius"/>
    </source>
</evidence>
<gene>
    <name evidence="4" type="ORF">UFOVP623_23</name>
</gene>
<reference evidence="4" key="1">
    <citation type="submission" date="2020-04" db="EMBL/GenBank/DDBJ databases">
        <authorList>
            <person name="Chiriac C."/>
            <person name="Salcher M."/>
            <person name="Ghai R."/>
            <person name="Kavagutti S V."/>
        </authorList>
    </citation>
    <scope>NUCLEOTIDE SEQUENCE</scope>
</reference>